<sequence length="590" mass="66483">MDKVIANEQINYWAEKIPDRNALYNKAGNTWQTTSWKEYKEKVDAVSRSLIALGHKSDECVGIIAHNCKEFLFSQFGIVGAGGIPAPIYVTSKADQVAYILKHSKSRFVIIEDETQYKKLVQERDNIDVEKVIVLRDFADRDKEWSLSFDEFMQLGNKEHEEERQSRLKALDKDKTMLLIYTSGTTGRPKAVIITHNNLYATGSIAIRRFNLKRTRVVSYLPLSHIAEQIITNAAQLYTGGEVYLCPDMKEVKDYLIEARPNVFLGVPRVWEKFADAVGKQLSQATGMKRKLLDWARKVELACFDKGAKQGKNIQSFSRKLANKLVISKIKERLGFDRIEVAVTGAAPISIETQKFFASIGITIFEVYGMSETSGLISTTVPLKPRFGTVGKSFDELELRIAEDGEILVKGPNMSPGYLHDEENTAELWEGGWLHTGDIGKFDDEGNLVITDRKKNLIITAGGKNIAPQPIEQALHSIPGIGHAVVVGDRRKYLVAVLTLDHENMPAIAEELNIEYQSTSDLATDDSFLAYVEEKVQNDVNTGLAQYQTIKKFYIHPQEFSVETGEMTPTMKVKRKVVIQKYDAEIEKLY</sequence>
<accession>A0A5S9IJ34</accession>
<dbReference type="InterPro" id="IPR020845">
    <property type="entry name" value="AMP-binding_CS"/>
</dbReference>
<keyword evidence="3" id="KW-0443">Lipid metabolism</keyword>
<dbReference type="InterPro" id="IPR045851">
    <property type="entry name" value="AMP-bd_C_sf"/>
</dbReference>
<evidence type="ECO:0000256" key="3">
    <source>
        <dbReference type="ARBA" id="ARBA00023098"/>
    </source>
</evidence>
<evidence type="ECO:0000313" key="7">
    <source>
        <dbReference type="Proteomes" id="UP000326354"/>
    </source>
</evidence>
<reference evidence="6 7" key="1">
    <citation type="submission" date="2019-08" db="EMBL/GenBank/DDBJ databases">
        <title>Complete genome sequence of Candidatus Uab amorphum.</title>
        <authorList>
            <person name="Shiratori T."/>
            <person name="Suzuki S."/>
            <person name="Kakizawa Y."/>
            <person name="Ishida K."/>
        </authorList>
    </citation>
    <scope>NUCLEOTIDE SEQUENCE [LARGE SCALE GENOMIC DNA]</scope>
    <source>
        <strain evidence="6 7">SRT547</strain>
    </source>
</reference>
<dbReference type="PANTHER" id="PTHR43272:SF32">
    <property type="entry name" value="AMP-DEPENDENT SYNTHETASE_LIGASE DOMAIN-CONTAINING PROTEIN"/>
    <property type="match status" value="1"/>
</dbReference>
<proteinExistence type="predicted"/>
<dbReference type="GO" id="GO:0004467">
    <property type="term" value="F:long-chain fatty acid-CoA ligase activity"/>
    <property type="evidence" value="ECO:0007669"/>
    <property type="project" value="UniProtKB-EC"/>
</dbReference>
<name>A0A5S9IJ34_UABAM</name>
<dbReference type="EMBL" id="AP019860">
    <property type="protein sequence ID" value="BBM82788.1"/>
    <property type="molecule type" value="Genomic_DNA"/>
</dbReference>
<gene>
    <name evidence="6" type="ORF">UABAM_01131</name>
</gene>
<dbReference type="Pfam" id="PF00501">
    <property type="entry name" value="AMP-binding"/>
    <property type="match status" value="1"/>
</dbReference>
<dbReference type="CDD" id="cd05907">
    <property type="entry name" value="VL_LC_FACS_like"/>
    <property type="match status" value="1"/>
</dbReference>
<dbReference type="GO" id="GO:0016020">
    <property type="term" value="C:membrane"/>
    <property type="evidence" value="ECO:0007669"/>
    <property type="project" value="TreeGrafter"/>
</dbReference>
<dbReference type="RefSeq" id="WP_151967018.1">
    <property type="nucleotide sequence ID" value="NZ_AP019860.1"/>
</dbReference>
<dbReference type="Proteomes" id="UP000326354">
    <property type="component" value="Chromosome"/>
</dbReference>
<dbReference type="KEGG" id="uam:UABAM_01131"/>
<feature type="domain" description="AMP-dependent synthetase/ligase" evidence="5">
    <location>
        <begin position="13"/>
        <end position="419"/>
    </location>
</feature>
<dbReference type="InterPro" id="IPR042099">
    <property type="entry name" value="ANL_N_sf"/>
</dbReference>
<evidence type="ECO:0000259" key="5">
    <source>
        <dbReference type="Pfam" id="PF00501"/>
    </source>
</evidence>
<evidence type="ECO:0000256" key="1">
    <source>
        <dbReference type="ARBA" id="ARBA00022598"/>
    </source>
</evidence>
<comment type="catalytic activity">
    <reaction evidence="4">
        <text>a long-chain fatty acid + ATP + CoA = a long-chain fatty acyl-CoA + AMP + diphosphate</text>
        <dbReference type="Rhea" id="RHEA:15421"/>
        <dbReference type="ChEBI" id="CHEBI:30616"/>
        <dbReference type="ChEBI" id="CHEBI:33019"/>
        <dbReference type="ChEBI" id="CHEBI:57287"/>
        <dbReference type="ChEBI" id="CHEBI:57560"/>
        <dbReference type="ChEBI" id="CHEBI:83139"/>
        <dbReference type="ChEBI" id="CHEBI:456215"/>
        <dbReference type="EC" id="6.2.1.3"/>
    </reaction>
    <physiologicalReaction direction="left-to-right" evidence="4">
        <dbReference type="Rhea" id="RHEA:15422"/>
    </physiologicalReaction>
</comment>
<organism evidence="6 7">
    <name type="scientific">Uabimicrobium amorphum</name>
    <dbReference type="NCBI Taxonomy" id="2596890"/>
    <lineage>
        <taxon>Bacteria</taxon>
        <taxon>Pseudomonadati</taxon>
        <taxon>Planctomycetota</taxon>
        <taxon>Candidatus Uabimicrobiia</taxon>
        <taxon>Candidatus Uabimicrobiales</taxon>
        <taxon>Candidatus Uabimicrobiaceae</taxon>
        <taxon>Candidatus Uabimicrobium</taxon>
    </lineage>
</organism>
<evidence type="ECO:0000313" key="6">
    <source>
        <dbReference type="EMBL" id="BBM82788.1"/>
    </source>
</evidence>
<dbReference type="PROSITE" id="PS00455">
    <property type="entry name" value="AMP_BINDING"/>
    <property type="match status" value="1"/>
</dbReference>
<keyword evidence="7" id="KW-1185">Reference proteome</keyword>
<dbReference type="Gene3D" id="3.40.50.12780">
    <property type="entry name" value="N-terminal domain of ligase-like"/>
    <property type="match status" value="2"/>
</dbReference>
<dbReference type="OrthoDB" id="9778383at2"/>
<dbReference type="PANTHER" id="PTHR43272">
    <property type="entry name" value="LONG-CHAIN-FATTY-ACID--COA LIGASE"/>
    <property type="match status" value="1"/>
</dbReference>
<keyword evidence="1 6" id="KW-0436">Ligase</keyword>
<dbReference type="Pfam" id="PF23562">
    <property type="entry name" value="AMP-binding_C_3"/>
    <property type="match status" value="1"/>
</dbReference>
<evidence type="ECO:0000256" key="4">
    <source>
        <dbReference type="ARBA" id="ARBA00024484"/>
    </source>
</evidence>
<dbReference type="InterPro" id="IPR000873">
    <property type="entry name" value="AMP-dep_synth/lig_dom"/>
</dbReference>
<protein>
    <submittedName>
        <fullName evidence="6">Fatty-acid--CoA ligase</fullName>
    </submittedName>
</protein>
<dbReference type="SUPFAM" id="SSF56801">
    <property type="entry name" value="Acetyl-CoA synthetase-like"/>
    <property type="match status" value="1"/>
</dbReference>
<dbReference type="AlphaFoldDB" id="A0A5S9IJ34"/>
<evidence type="ECO:0000256" key="2">
    <source>
        <dbReference type="ARBA" id="ARBA00022832"/>
    </source>
</evidence>
<keyword evidence="2" id="KW-0276">Fatty acid metabolism</keyword>
<dbReference type="Gene3D" id="3.30.300.30">
    <property type="match status" value="1"/>
</dbReference>